<comment type="caution">
    <text evidence="2">The sequence shown here is derived from an EMBL/GenBank/DDBJ whole genome shotgun (WGS) entry which is preliminary data.</text>
</comment>
<reference evidence="2 3" key="1">
    <citation type="journal article" date="2015" name="Int. J. Syst. Evol. Microbiol.">
        <title>Sporolactobacillus shoreae sp. nov. and Sporolactobacillus spathodeae sp. nov., two spore-forming lactic acid bacteria isolated from tree barks in Thailand.</title>
        <authorList>
            <person name="Thamacharoensuk T."/>
            <person name="Kitahara M."/>
            <person name="Ohkuma M."/>
            <person name="Thongchul N."/>
            <person name="Tanasupawat S."/>
        </authorList>
    </citation>
    <scope>NUCLEOTIDE SEQUENCE [LARGE SCALE GENOMIC DNA]</scope>
    <source>
        <strain evidence="2 3">BK92</strain>
    </source>
</reference>
<dbReference type="RefSeq" id="WP_135347395.1">
    <property type="nucleotide sequence ID" value="NZ_SRJD01000002.1"/>
</dbReference>
<proteinExistence type="predicted"/>
<gene>
    <name evidence="2" type="ORF">E4665_03360</name>
</gene>
<dbReference type="InterPro" id="IPR054254">
    <property type="entry name" value="DUF6985"/>
</dbReference>
<dbReference type="AlphaFoldDB" id="A0A4Z0GRM8"/>
<name>A0A4Z0GRM8_9BACL</name>
<dbReference type="Proteomes" id="UP000298347">
    <property type="component" value="Unassembled WGS sequence"/>
</dbReference>
<organism evidence="2 3">
    <name type="scientific">Sporolactobacillus shoreae</name>
    <dbReference type="NCBI Taxonomy" id="1465501"/>
    <lineage>
        <taxon>Bacteria</taxon>
        <taxon>Bacillati</taxon>
        <taxon>Bacillota</taxon>
        <taxon>Bacilli</taxon>
        <taxon>Bacillales</taxon>
        <taxon>Sporolactobacillaceae</taxon>
        <taxon>Sporolactobacillus</taxon>
    </lineage>
</organism>
<dbReference type="Pfam" id="PF22481">
    <property type="entry name" value="DUF6985"/>
    <property type="match status" value="1"/>
</dbReference>
<dbReference type="OrthoDB" id="3477708at2"/>
<keyword evidence="3" id="KW-1185">Reference proteome</keyword>
<evidence type="ECO:0000313" key="2">
    <source>
        <dbReference type="EMBL" id="TGB00001.1"/>
    </source>
</evidence>
<sequence length="151" mass="17648">MRDVIFGELYFKYGWKRKDTIKIFGEEREVNLIVSGSEGKEILDSQREAYVNFKNRVNVKEIEIAIYKYYLSICEEYRDMLEEDADEFAPLIDSISEMAKLVNPIEMVLLRLENIREIGILFECSWDIDAGLAVRIENEKIIEVGIQNIAL</sequence>
<evidence type="ECO:0000313" key="3">
    <source>
        <dbReference type="Proteomes" id="UP000298347"/>
    </source>
</evidence>
<protein>
    <recommendedName>
        <fullName evidence="1">DUF6985 domain-containing protein</fullName>
    </recommendedName>
</protein>
<dbReference type="EMBL" id="SRJD01000002">
    <property type="protein sequence ID" value="TGB00001.1"/>
    <property type="molecule type" value="Genomic_DNA"/>
</dbReference>
<feature type="domain" description="DUF6985" evidence="1">
    <location>
        <begin position="5"/>
        <end position="150"/>
    </location>
</feature>
<evidence type="ECO:0000259" key="1">
    <source>
        <dbReference type="Pfam" id="PF22481"/>
    </source>
</evidence>
<accession>A0A4Z0GRM8</accession>